<dbReference type="InterPro" id="IPR004087">
    <property type="entry name" value="KH_dom"/>
</dbReference>
<evidence type="ECO:0000259" key="5">
    <source>
        <dbReference type="SMART" id="SM00322"/>
    </source>
</evidence>
<dbReference type="PANTHER" id="PTHR11208:SF45">
    <property type="entry name" value="SPLICING FACTOR 1"/>
    <property type="match status" value="1"/>
</dbReference>
<dbReference type="PROSITE" id="PS50084">
    <property type="entry name" value="KH_TYPE_1"/>
    <property type="match status" value="1"/>
</dbReference>
<reference evidence="6" key="1">
    <citation type="submission" date="2020-04" db="EMBL/GenBank/DDBJ databases">
        <authorList>
            <person name="Neveu A P."/>
        </authorList>
    </citation>
    <scope>NUCLEOTIDE SEQUENCE</scope>
    <source>
        <tissue evidence="6">Whole embryo</tissue>
    </source>
</reference>
<gene>
    <name evidence="6" type="primary">Khdrbs1</name>
</gene>
<dbReference type="SMART" id="SM00322">
    <property type="entry name" value="KH"/>
    <property type="match status" value="1"/>
</dbReference>
<comment type="function">
    <text evidence="3">Necessary for the splicing of pre-mRNA. Has a role in the recognition of the branch site (5'-UACUAAC-3'), the pyrimidine tract and the 3'-splice site at the 3'-end of introns.</text>
</comment>
<dbReference type="InterPro" id="IPR055256">
    <property type="entry name" value="KH_1_KHDC4/BBP-like"/>
</dbReference>
<feature type="region of interest" description="Disordered" evidence="4">
    <location>
        <begin position="174"/>
        <end position="266"/>
    </location>
</feature>
<dbReference type="GO" id="GO:0003729">
    <property type="term" value="F:mRNA binding"/>
    <property type="evidence" value="ECO:0007669"/>
    <property type="project" value="TreeGrafter"/>
</dbReference>
<name>A0A6F9DGB6_9ASCI</name>
<dbReference type="InterPro" id="IPR045071">
    <property type="entry name" value="BBP-like"/>
</dbReference>
<dbReference type="Pfam" id="PF22675">
    <property type="entry name" value="KH-I_KHDC4-BBP"/>
    <property type="match status" value="1"/>
</dbReference>
<comment type="subcellular location">
    <subcellularLocation>
        <location evidence="3">Nucleus</location>
    </subcellularLocation>
</comment>
<evidence type="ECO:0000256" key="4">
    <source>
        <dbReference type="SAM" id="MobiDB-lite"/>
    </source>
</evidence>
<feature type="compositionally biased region" description="Basic residues" evidence="4">
    <location>
        <begin position="358"/>
        <end position="374"/>
    </location>
</feature>
<dbReference type="GO" id="GO:0045131">
    <property type="term" value="F:pre-mRNA branch point binding"/>
    <property type="evidence" value="ECO:0007669"/>
    <property type="project" value="UniProtKB-UniRule"/>
</dbReference>
<feature type="compositionally biased region" description="Gly residues" evidence="4">
    <location>
        <begin position="189"/>
        <end position="237"/>
    </location>
</feature>
<evidence type="ECO:0000256" key="3">
    <source>
        <dbReference type="RuleBase" id="RU367126"/>
    </source>
</evidence>
<accession>A0A6F9DGB6</accession>
<evidence type="ECO:0000313" key="6">
    <source>
        <dbReference type="EMBL" id="CAB3258504.1"/>
    </source>
</evidence>
<keyword evidence="3" id="KW-0747">Spliceosome</keyword>
<sequence>MANDVPADATYLPELMAEKDSIDPSFVHAVRLITNEIEKIKNPPPPTPKKKEDTSDLLDVFDHKYPRIQCNIRIPTERYPGVNFVGRLIGPGGSTLKGIQDVTNTRIAILGKGSIREKKRTDEIAAGNEEKLAHLKLPLHVKISSMGQVDQAHINVGRACTEIMKLLQVDEEEEMASEAMMAPQQQSGGFSGRSGGGGRGMGRGRGSGRGGSGRGSGGRGGGGGGGRGASRGSGRGAPGSQRMSNRGGAMRGGANARAAKAQPTQQIADPYAQQAEEYSYDYGDAVYDPYSEYAEAAYDQYAETAYADPYAEASYSSETYDAYSYGDGYEGYGNGASEASMTSYPGYGASAAPASKPFRGKMRGGGRGRGSKPY</sequence>
<evidence type="ECO:0000256" key="1">
    <source>
        <dbReference type="ARBA" id="ARBA00022884"/>
    </source>
</evidence>
<dbReference type="GO" id="GO:0048024">
    <property type="term" value="P:regulation of mRNA splicing, via spliceosome"/>
    <property type="evidence" value="ECO:0007669"/>
    <property type="project" value="TreeGrafter"/>
</dbReference>
<feature type="region of interest" description="Disordered" evidence="4">
    <location>
        <begin position="347"/>
        <end position="374"/>
    </location>
</feature>
<dbReference type="InterPro" id="IPR036612">
    <property type="entry name" value="KH_dom_type_1_sf"/>
</dbReference>
<feature type="domain" description="K Homology" evidence="5">
    <location>
        <begin position="66"/>
        <end position="168"/>
    </location>
</feature>
<proteinExistence type="evidence at transcript level"/>
<keyword evidence="3" id="KW-0507">mRNA processing</keyword>
<dbReference type="GO" id="GO:0000398">
    <property type="term" value="P:mRNA splicing, via spliceosome"/>
    <property type="evidence" value="ECO:0007669"/>
    <property type="project" value="UniProtKB-UniRule"/>
</dbReference>
<comment type="similarity">
    <text evidence="3">Belongs to the BBP/SF1 family.</text>
</comment>
<evidence type="ECO:0000256" key="2">
    <source>
        <dbReference type="PROSITE-ProRule" id="PRU00117"/>
    </source>
</evidence>
<dbReference type="Pfam" id="PF16274">
    <property type="entry name" value="Qua1"/>
    <property type="match status" value="1"/>
</dbReference>
<dbReference type="AlphaFoldDB" id="A0A6F9DGB6"/>
<protein>
    <recommendedName>
        <fullName evidence="3">Branchpoint-bridging protein</fullName>
    </recommendedName>
</protein>
<dbReference type="PANTHER" id="PTHR11208">
    <property type="entry name" value="RNA-BINDING PROTEIN RELATED"/>
    <property type="match status" value="1"/>
</dbReference>
<organism evidence="6">
    <name type="scientific">Phallusia mammillata</name>
    <dbReference type="NCBI Taxonomy" id="59560"/>
    <lineage>
        <taxon>Eukaryota</taxon>
        <taxon>Metazoa</taxon>
        <taxon>Chordata</taxon>
        <taxon>Tunicata</taxon>
        <taxon>Ascidiacea</taxon>
        <taxon>Phlebobranchia</taxon>
        <taxon>Ascidiidae</taxon>
        <taxon>Phallusia</taxon>
    </lineage>
</organism>
<dbReference type="InterPro" id="IPR032571">
    <property type="entry name" value="Qua1_dom"/>
</dbReference>
<keyword evidence="3" id="KW-0539">Nucleus</keyword>
<dbReference type="GO" id="GO:0005681">
    <property type="term" value="C:spliceosomal complex"/>
    <property type="evidence" value="ECO:0007669"/>
    <property type="project" value="UniProtKB-KW"/>
</dbReference>
<feature type="compositionally biased region" description="Low complexity" evidence="4">
    <location>
        <begin position="242"/>
        <end position="259"/>
    </location>
</feature>
<keyword evidence="1 2" id="KW-0694">RNA-binding</keyword>
<dbReference type="EMBL" id="LR786164">
    <property type="protein sequence ID" value="CAB3258504.1"/>
    <property type="molecule type" value="mRNA"/>
</dbReference>
<keyword evidence="3" id="KW-0508">mRNA splicing</keyword>
<dbReference type="SUPFAM" id="SSF54791">
    <property type="entry name" value="Eukaryotic type KH-domain (KH-domain type I)"/>
    <property type="match status" value="1"/>
</dbReference>
<dbReference type="GO" id="GO:0008270">
    <property type="term" value="F:zinc ion binding"/>
    <property type="evidence" value="ECO:0007669"/>
    <property type="project" value="UniProtKB-UniRule"/>
</dbReference>
<keyword evidence="3" id="KW-0862">Zinc</keyword>
<dbReference type="Gene3D" id="3.30.1370.10">
    <property type="entry name" value="K Homology domain, type 1"/>
    <property type="match status" value="1"/>
</dbReference>
<keyword evidence="3" id="KW-0863">Zinc-finger</keyword>
<keyword evidence="3" id="KW-0479">Metal-binding</keyword>